<proteinExistence type="predicted"/>
<organism evidence="2 3">
    <name type="scientific">Colletotrichum abscissum</name>
    <dbReference type="NCBI Taxonomy" id="1671311"/>
    <lineage>
        <taxon>Eukaryota</taxon>
        <taxon>Fungi</taxon>
        <taxon>Dikarya</taxon>
        <taxon>Ascomycota</taxon>
        <taxon>Pezizomycotina</taxon>
        <taxon>Sordariomycetes</taxon>
        <taxon>Hypocreomycetidae</taxon>
        <taxon>Glomerellales</taxon>
        <taxon>Glomerellaceae</taxon>
        <taxon>Colletotrichum</taxon>
        <taxon>Colletotrichum acutatum species complex</taxon>
    </lineage>
</organism>
<protein>
    <submittedName>
        <fullName evidence="2">Uncharacterized protein</fullName>
    </submittedName>
</protein>
<dbReference type="AlphaFoldDB" id="A0A9P9X8R0"/>
<comment type="caution">
    <text evidence="2">The sequence shown here is derived from an EMBL/GenBank/DDBJ whole genome shotgun (WGS) entry which is preliminary data.</text>
</comment>
<keyword evidence="3" id="KW-1185">Reference proteome</keyword>
<feature type="region of interest" description="Disordered" evidence="1">
    <location>
        <begin position="1"/>
        <end position="25"/>
    </location>
</feature>
<evidence type="ECO:0000313" key="2">
    <source>
        <dbReference type="EMBL" id="KAI3542211.1"/>
    </source>
</evidence>
<name>A0A9P9X8R0_9PEZI</name>
<sequence length="53" mass="5822">MRIDEQHPMAARPSSQSIPGKEREGRLVSRVHTILPDIAASASHPFLACRQDG</sequence>
<gene>
    <name evidence="2" type="ORF">CABS02_10483</name>
</gene>
<dbReference type="Proteomes" id="UP001056436">
    <property type="component" value="Unassembled WGS sequence"/>
</dbReference>
<dbReference type="EMBL" id="SDAQ01000079">
    <property type="protein sequence ID" value="KAI3542211.1"/>
    <property type="molecule type" value="Genomic_DNA"/>
</dbReference>
<evidence type="ECO:0000313" key="3">
    <source>
        <dbReference type="Proteomes" id="UP001056436"/>
    </source>
</evidence>
<reference evidence="2" key="1">
    <citation type="submission" date="2019-01" db="EMBL/GenBank/DDBJ databases">
        <title>Colletotrichum abscissum LGMF1257.</title>
        <authorList>
            <person name="Baroncelli R."/>
        </authorList>
    </citation>
    <scope>NUCLEOTIDE SEQUENCE</scope>
    <source>
        <strain evidence="2">Ca142</strain>
    </source>
</reference>
<evidence type="ECO:0000256" key="1">
    <source>
        <dbReference type="SAM" id="MobiDB-lite"/>
    </source>
</evidence>
<accession>A0A9P9X8R0</accession>